<dbReference type="InterPro" id="IPR005650">
    <property type="entry name" value="BlaI_family"/>
</dbReference>
<feature type="compositionally biased region" description="Polar residues" evidence="5">
    <location>
        <begin position="1"/>
        <end position="13"/>
    </location>
</feature>
<evidence type="ECO:0000313" key="6">
    <source>
        <dbReference type="EMBL" id="SHJ88122.1"/>
    </source>
</evidence>
<evidence type="ECO:0000256" key="4">
    <source>
        <dbReference type="ARBA" id="ARBA00023163"/>
    </source>
</evidence>
<dbReference type="RefSeq" id="WP_242962386.1">
    <property type="nucleotide sequence ID" value="NZ_FRAC01000007.1"/>
</dbReference>
<feature type="region of interest" description="Disordered" evidence="5">
    <location>
        <begin position="1"/>
        <end position="28"/>
    </location>
</feature>
<dbReference type="AlphaFoldDB" id="A0A1M6MXG9"/>
<sequence length="152" mass="17918">MKSKNLMNENGSYNEDDRRKPDTGTKTEVSISKLPDTEFEVMSAVWKNTPPVTTTILMKQLGNHKGWKLQTLVTLLNRLIERGFIKSEKEGKERMYYPCIRQEDYIQYETSLFVERYHDNSLFHLVNAFSGNNKLSQKEIEELSLWLKHQEE</sequence>
<comment type="similarity">
    <text evidence="1">Belongs to the BlaI transcriptional regulatory family.</text>
</comment>
<dbReference type="Pfam" id="PF03965">
    <property type="entry name" value="Penicillinase_R"/>
    <property type="match status" value="1"/>
</dbReference>
<keyword evidence="2" id="KW-0805">Transcription regulation</keyword>
<evidence type="ECO:0000256" key="3">
    <source>
        <dbReference type="ARBA" id="ARBA00023125"/>
    </source>
</evidence>
<keyword evidence="3" id="KW-0238">DNA-binding</keyword>
<organism evidence="6 7">
    <name type="scientific">Anaerocolumna jejuensis DSM 15929</name>
    <dbReference type="NCBI Taxonomy" id="1121322"/>
    <lineage>
        <taxon>Bacteria</taxon>
        <taxon>Bacillati</taxon>
        <taxon>Bacillota</taxon>
        <taxon>Clostridia</taxon>
        <taxon>Lachnospirales</taxon>
        <taxon>Lachnospiraceae</taxon>
        <taxon>Anaerocolumna</taxon>
    </lineage>
</organism>
<dbReference type="PIRSF" id="PIRSF019455">
    <property type="entry name" value="CopR_AtkY"/>
    <property type="match status" value="1"/>
</dbReference>
<gene>
    <name evidence="6" type="ORF">SAMN02745136_01219</name>
</gene>
<dbReference type="InterPro" id="IPR036388">
    <property type="entry name" value="WH-like_DNA-bd_sf"/>
</dbReference>
<reference evidence="6 7" key="1">
    <citation type="submission" date="2016-11" db="EMBL/GenBank/DDBJ databases">
        <authorList>
            <person name="Jaros S."/>
            <person name="Januszkiewicz K."/>
            <person name="Wedrychowicz H."/>
        </authorList>
    </citation>
    <scope>NUCLEOTIDE SEQUENCE [LARGE SCALE GENOMIC DNA]</scope>
    <source>
        <strain evidence="6 7">DSM 15929</strain>
    </source>
</reference>
<dbReference type="GO" id="GO:0045892">
    <property type="term" value="P:negative regulation of DNA-templated transcription"/>
    <property type="evidence" value="ECO:0007669"/>
    <property type="project" value="InterPro"/>
</dbReference>
<dbReference type="STRING" id="1121322.SAMN02745136_01219"/>
<dbReference type="SUPFAM" id="SSF46785">
    <property type="entry name" value="Winged helix' DNA-binding domain"/>
    <property type="match status" value="1"/>
</dbReference>
<feature type="compositionally biased region" description="Basic and acidic residues" evidence="5">
    <location>
        <begin position="15"/>
        <end position="25"/>
    </location>
</feature>
<keyword evidence="7" id="KW-1185">Reference proteome</keyword>
<keyword evidence="4" id="KW-0804">Transcription</keyword>
<dbReference type="EMBL" id="FRAC01000007">
    <property type="protein sequence ID" value="SHJ88122.1"/>
    <property type="molecule type" value="Genomic_DNA"/>
</dbReference>
<evidence type="ECO:0000256" key="5">
    <source>
        <dbReference type="SAM" id="MobiDB-lite"/>
    </source>
</evidence>
<name>A0A1M6MXG9_9FIRM</name>
<evidence type="ECO:0000313" key="7">
    <source>
        <dbReference type="Proteomes" id="UP000184386"/>
    </source>
</evidence>
<dbReference type="InterPro" id="IPR036390">
    <property type="entry name" value="WH_DNA-bd_sf"/>
</dbReference>
<dbReference type="Gene3D" id="1.10.4040.10">
    <property type="entry name" value="Penicillinase repressor domain"/>
    <property type="match status" value="1"/>
</dbReference>
<proteinExistence type="inferred from homology"/>
<evidence type="ECO:0000256" key="2">
    <source>
        <dbReference type="ARBA" id="ARBA00023015"/>
    </source>
</evidence>
<dbReference type="Gene3D" id="1.10.10.10">
    <property type="entry name" value="Winged helix-like DNA-binding domain superfamily/Winged helix DNA-binding domain"/>
    <property type="match status" value="1"/>
</dbReference>
<dbReference type="GO" id="GO:0003677">
    <property type="term" value="F:DNA binding"/>
    <property type="evidence" value="ECO:0007669"/>
    <property type="project" value="UniProtKB-KW"/>
</dbReference>
<dbReference type="Proteomes" id="UP000184386">
    <property type="component" value="Unassembled WGS sequence"/>
</dbReference>
<protein>
    <submittedName>
        <fullName evidence="6">Predicted transcriptional regulator</fullName>
    </submittedName>
</protein>
<evidence type="ECO:0000256" key="1">
    <source>
        <dbReference type="ARBA" id="ARBA00011046"/>
    </source>
</evidence>
<accession>A0A1M6MXG9</accession>